<organism evidence="3 4">
    <name type="scientific">Buchananella hordeovulneris</name>
    <dbReference type="NCBI Taxonomy" id="52770"/>
    <lineage>
        <taxon>Bacteria</taxon>
        <taxon>Bacillati</taxon>
        <taxon>Actinomycetota</taxon>
        <taxon>Actinomycetes</taxon>
        <taxon>Actinomycetales</taxon>
        <taxon>Actinomycetaceae</taxon>
        <taxon>Buchananella</taxon>
    </lineage>
</organism>
<dbReference type="RefSeq" id="WP_073825191.1">
    <property type="nucleotide sequence ID" value="NZ_MQVS01000008.1"/>
</dbReference>
<comment type="caution">
    <text evidence="3">The sequence shown here is derived from an EMBL/GenBank/DDBJ whole genome shotgun (WGS) entry which is preliminary data.</text>
</comment>
<protein>
    <recommendedName>
        <fullName evidence="5">Cutinase family protein</fullName>
    </recommendedName>
</protein>
<feature type="compositionally biased region" description="Acidic residues" evidence="1">
    <location>
        <begin position="45"/>
        <end position="55"/>
    </location>
</feature>
<dbReference type="Gene3D" id="3.40.50.1820">
    <property type="entry name" value="alpha/beta hydrolase"/>
    <property type="match status" value="1"/>
</dbReference>
<accession>A0A1Q5PUY9</accession>
<dbReference type="InParanoid" id="A0A1Q5PUY9"/>
<evidence type="ECO:0000256" key="1">
    <source>
        <dbReference type="SAM" id="MobiDB-lite"/>
    </source>
</evidence>
<sequence length="427" mass="44614">MGWRVVGAALAAVVAASGWPLQLAQVGQAAELPTVSVTPAPPTAEVEEADSEELDSPAPTLPGDMSQEVTVDVGADTPALPAQSGSAAQPAAPVPVPADQAMALEPGEGRLFVGSNGTQFAYHWWQAGANGTVVYFDGDGTSSFTDLDPGGFSDLVSNSARVRGMNFVFLNHPDGGDSWWENGDPDTWAVAVREFISRVPNDNLVLVGYSGGAEFLARHLLLPGTDWLPANSAAVMIGGGDIEWEEVSPAGIRRDVLLDWVVGAGDDSPGWSALRTSEVAHEAYVAAGYTRAARVVTCGSHDSYDLPSIIGWHADQVLAQATNLPDPVWGPVVDPEPFAACDGSALPTRPGQQVPRAPRMSAATLRLVGDSLRQQLNQPATFEADASPDSLLATVDDGWGTLAAGGAAFALGWAALRRVRGRRHVSE</sequence>
<reference evidence="4" key="1">
    <citation type="submission" date="2016-12" db="EMBL/GenBank/DDBJ databases">
        <authorList>
            <person name="Meng X."/>
        </authorList>
    </citation>
    <scope>NUCLEOTIDE SEQUENCE [LARGE SCALE GENOMIC DNA]</scope>
    <source>
        <strain evidence="4">DSM 20732</strain>
    </source>
</reference>
<evidence type="ECO:0008006" key="5">
    <source>
        <dbReference type="Google" id="ProtNLM"/>
    </source>
</evidence>
<dbReference type="EMBL" id="MQVS01000008">
    <property type="protein sequence ID" value="OKL51312.1"/>
    <property type="molecule type" value="Genomic_DNA"/>
</dbReference>
<keyword evidence="2" id="KW-0732">Signal</keyword>
<feature type="region of interest" description="Disordered" evidence="1">
    <location>
        <begin position="35"/>
        <end position="63"/>
    </location>
</feature>
<dbReference type="STRING" id="52770.BSZ40_08365"/>
<evidence type="ECO:0000313" key="3">
    <source>
        <dbReference type="EMBL" id="OKL51312.1"/>
    </source>
</evidence>
<dbReference type="InterPro" id="IPR029058">
    <property type="entry name" value="AB_hydrolase_fold"/>
</dbReference>
<feature type="signal peptide" evidence="2">
    <location>
        <begin position="1"/>
        <end position="24"/>
    </location>
</feature>
<dbReference type="OrthoDB" id="4404863at2"/>
<name>A0A1Q5PUY9_9ACTO</name>
<keyword evidence="4" id="KW-1185">Reference proteome</keyword>
<dbReference type="SUPFAM" id="SSF53474">
    <property type="entry name" value="alpha/beta-Hydrolases"/>
    <property type="match status" value="1"/>
</dbReference>
<gene>
    <name evidence="3" type="ORF">BSZ40_08365</name>
</gene>
<dbReference type="AlphaFoldDB" id="A0A1Q5PUY9"/>
<evidence type="ECO:0000256" key="2">
    <source>
        <dbReference type="SAM" id="SignalP"/>
    </source>
</evidence>
<dbReference type="Proteomes" id="UP000185612">
    <property type="component" value="Unassembled WGS sequence"/>
</dbReference>
<feature type="chain" id="PRO_5039213242" description="Cutinase family protein" evidence="2">
    <location>
        <begin position="25"/>
        <end position="427"/>
    </location>
</feature>
<evidence type="ECO:0000313" key="4">
    <source>
        <dbReference type="Proteomes" id="UP000185612"/>
    </source>
</evidence>
<proteinExistence type="predicted"/>